<dbReference type="Proteomes" id="UP001238603">
    <property type="component" value="Unassembled WGS sequence"/>
</dbReference>
<dbReference type="InterPro" id="IPR007353">
    <property type="entry name" value="DUF421"/>
</dbReference>
<feature type="domain" description="YetF C-terminal" evidence="1">
    <location>
        <begin position="2"/>
        <end position="56"/>
    </location>
</feature>
<accession>A0ABT7LLS3</accession>
<organism evidence="2 3">
    <name type="scientific">Roseateles subflavus</name>
    <dbReference type="NCBI Taxonomy" id="3053353"/>
    <lineage>
        <taxon>Bacteria</taxon>
        <taxon>Pseudomonadati</taxon>
        <taxon>Pseudomonadota</taxon>
        <taxon>Betaproteobacteria</taxon>
        <taxon>Burkholderiales</taxon>
        <taxon>Sphaerotilaceae</taxon>
        <taxon>Roseateles</taxon>
    </lineage>
</organism>
<evidence type="ECO:0000313" key="3">
    <source>
        <dbReference type="Proteomes" id="UP001238603"/>
    </source>
</evidence>
<name>A0ABT7LLS3_9BURK</name>
<dbReference type="Pfam" id="PF04239">
    <property type="entry name" value="DUF421"/>
    <property type="match status" value="1"/>
</dbReference>
<gene>
    <name evidence="2" type="ORF">QRD43_18030</name>
</gene>
<dbReference type="EMBL" id="JASVDS010000005">
    <property type="protein sequence ID" value="MDL5033815.1"/>
    <property type="molecule type" value="Genomic_DNA"/>
</dbReference>
<evidence type="ECO:0000313" key="2">
    <source>
        <dbReference type="EMBL" id="MDL5033815.1"/>
    </source>
</evidence>
<dbReference type="Gene3D" id="3.30.240.20">
    <property type="entry name" value="bsu07140 like domains"/>
    <property type="match status" value="1"/>
</dbReference>
<reference evidence="2 3" key="1">
    <citation type="submission" date="2023-06" db="EMBL/GenBank/DDBJ databases">
        <title>Pelomonas sp. APW6 16S ribosomal RNA gene genome sequencing and assembly.</title>
        <authorList>
            <person name="Woo H."/>
        </authorList>
    </citation>
    <scope>NUCLEOTIDE SEQUENCE [LARGE SCALE GENOMIC DNA]</scope>
    <source>
        <strain evidence="2 3">APW6</strain>
    </source>
</reference>
<keyword evidence="3" id="KW-1185">Reference proteome</keyword>
<evidence type="ECO:0000259" key="1">
    <source>
        <dbReference type="Pfam" id="PF04239"/>
    </source>
</evidence>
<proteinExistence type="predicted"/>
<dbReference type="InterPro" id="IPR023090">
    <property type="entry name" value="UPF0702_alpha/beta_dom_sf"/>
</dbReference>
<sequence length="56" mass="6378">MLLVRRGEVLQAHLRREMITREALMAALHRAGLRALDQVDSARRESDGRITVVPKD</sequence>
<protein>
    <submittedName>
        <fullName evidence="2">DUF421 domain-containing protein</fullName>
    </submittedName>
</protein>
<comment type="caution">
    <text evidence="2">The sequence shown here is derived from an EMBL/GenBank/DDBJ whole genome shotgun (WGS) entry which is preliminary data.</text>
</comment>
<dbReference type="RefSeq" id="WP_285983891.1">
    <property type="nucleotide sequence ID" value="NZ_JASVDS010000005.1"/>
</dbReference>